<dbReference type="EMBL" id="NIOJ01000007">
    <property type="protein sequence ID" value="PNU00712.1"/>
    <property type="molecule type" value="Genomic_DNA"/>
</dbReference>
<dbReference type="PANTHER" id="PTHR45138">
    <property type="entry name" value="REGULATORY COMPONENTS OF SENSORY TRANSDUCTION SYSTEM"/>
    <property type="match status" value="1"/>
</dbReference>
<comment type="caution">
    <text evidence="3">The sequence shown here is derived from an EMBL/GenBank/DDBJ whole genome shotgun (WGS) entry which is preliminary data.</text>
</comment>
<sequence length="368" mass="42277">MKRMGLFMEDFMKNASYIIDQHGSYWKGFDFRLRCIILAVSVICSFTSEVRIFTGYGTFILSAVFFLYWLLSVLYLTKSKGNFKKALRVVSYFDIAMISFLCYCTGGIGSDGYVVYFFIIGIIGIQNSPAPTIKASIFAAVTYTLAALLSKSVMGMKDFWRLGLRVFYIFALCAAVLRIYREIRKYEELHKREFKLARTDKLTGLANRRYFEQKLAEEARYSDASGKPVNILIFDIDNFKKFNDTYGHIFGDKLLELFADIIKKNIRKSDIPIRYGGEEFLILIRDLDKKTARNVAERIRSQLEKQCIVLVDSTNESKMMTVSCGLSQYPEDSKDISEVVKFADMALYRAKQTGKNTVVSYDEINNKV</sequence>
<evidence type="ECO:0000313" key="3">
    <source>
        <dbReference type="EMBL" id="PNU00712.1"/>
    </source>
</evidence>
<feature type="transmembrane region" description="Helical" evidence="1">
    <location>
        <begin position="137"/>
        <end position="156"/>
    </location>
</feature>
<evidence type="ECO:0000313" key="4">
    <source>
        <dbReference type="Proteomes" id="UP000236151"/>
    </source>
</evidence>
<dbReference type="InterPro" id="IPR043128">
    <property type="entry name" value="Rev_trsase/Diguanyl_cyclase"/>
</dbReference>
<dbReference type="Pfam" id="PF00990">
    <property type="entry name" value="GGDEF"/>
    <property type="match status" value="1"/>
</dbReference>
<keyword evidence="1" id="KW-0812">Transmembrane</keyword>
<keyword evidence="1" id="KW-1133">Transmembrane helix</keyword>
<dbReference type="NCBIfam" id="TIGR00254">
    <property type="entry name" value="GGDEF"/>
    <property type="match status" value="1"/>
</dbReference>
<dbReference type="SMART" id="SM00267">
    <property type="entry name" value="GGDEF"/>
    <property type="match status" value="1"/>
</dbReference>
<organism evidence="3 4">
    <name type="scientific">Clostridium thermosuccinogenes</name>
    <dbReference type="NCBI Taxonomy" id="84032"/>
    <lineage>
        <taxon>Bacteria</taxon>
        <taxon>Bacillati</taxon>
        <taxon>Bacillota</taxon>
        <taxon>Clostridia</taxon>
        <taxon>Eubacteriales</taxon>
        <taxon>Clostridiaceae</taxon>
        <taxon>Clostridium</taxon>
    </lineage>
</organism>
<protein>
    <recommendedName>
        <fullName evidence="2">GGDEF domain-containing protein</fullName>
    </recommendedName>
</protein>
<dbReference type="Gene3D" id="3.30.70.270">
    <property type="match status" value="1"/>
</dbReference>
<dbReference type="OrthoDB" id="9805474at2"/>
<dbReference type="RefSeq" id="WP_103080546.1">
    <property type="nucleotide sequence ID" value="NZ_NIOJ01000007.1"/>
</dbReference>
<dbReference type="InterPro" id="IPR029787">
    <property type="entry name" value="Nucleotide_cyclase"/>
</dbReference>
<evidence type="ECO:0000256" key="1">
    <source>
        <dbReference type="SAM" id="Phobius"/>
    </source>
</evidence>
<keyword evidence="4" id="KW-1185">Reference proteome</keyword>
<dbReference type="PROSITE" id="PS50887">
    <property type="entry name" value="GGDEF"/>
    <property type="match status" value="1"/>
</dbReference>
<dbReference type="KEGG" id="cthd:CDO33_06605"/>
<keyword evidence="1" id="KW-0472">Membrane</keyword>
<name>A0A2K2FPL1_9CLOT</name>
<evidence type="ECO:0000259" key="2">
    <source>
        <dbReference type="PROSITE" id="PS50887"/>
    </source>
</evidence>
<feature type="transmembrane region" description="Helical" evidence="1">
    <location>
        <begin position="162"/>
        <end position="180"/>
    </location>
</feature>
<feature type="domain" description="GGDEF" evidence="2">
    <location>
        <begin position="227"/>
        <end position="363"/>
    </location>
</feature>
<dbReference type="InterPro" id="IPR050469">
    <property type="entry name" value="Diguanylate_Cyclase"/>
</dbReference>
<feature type="transmembrane region" description="Helical" evidence="1">
    <location>
        <begin position="59"/>
        <end position="77"/>
    </location>
</feature>
<dbReference type="CDD" id="cd01949">
    <property type="entry name" value="GGDEF"/>
    <property type="match status" value="1"/>
</dbReference>
<proteinExistence type="predicted"/>
<dbReference type="GO" id="GO:0052621">
    <property type="term" value="F:diguanylate cyclase activity"/>
    <property type="evidence" value="ECO:0007669"/>
    <property type="project" value="TreeGrafter"/>
</dbReference>
<dbReference type="SUPFAM" id="SSF55073">
    <property type="entry name" value="Nucleotide cyclase"/>
    <property type="match status" value="1"/>
</dbReference>
<dbReference type="PANTHER" id="PTHR45138:SF9">
    <property type="entry name" value="DIGUANYLATE CYCLASE DGCM-RELATED"/>
    <property type="match status" value="1"/>
</dbReference>
<dbReference type="AlphaFoldDB" id="A0A2K2FPL1"/>
<reference evidence="3 4" key="1">
    <citation type="submission" date="2017-06" db="EMBL/GenBank/DDBJ databases">
        <title>Investigating the central metabolism of Clostridium thermosuccinogenes.</title>
        <authorList>
            <person name="Koendjbiharie J.G."/>
            <person name="van Kranenburg R."/>
        </authorList>
    </citation>
    <scope>NUCLEOTIDE SEQUENCE [LARGE SCALE GENOMIC DNA]</scope>
    <source>
        <strain evidence="3 4">DSM 5806</strain>
    </source>
</reference>
<dbReference type="InterPro" id="IPR000160">
    <property type="entry name" value="GGDEF_dom"/>
</dbReference>
<dbReference type="FunFam" id="3.30.70.270:FF:000001">
    <property type="entry name" value="Diguanylate cyclase domain protein"/>
    <property type="match status" value="1"/>
</dbReference>
<dbReference type="Proteomes" id="UP000236151">
    <property type="component" value="Unassembled WGS sequence"/>
</dbReference>
<gene>
    <name evidence="3" type="ORF">CDQ84_04595</name>
</gene>
<accession>A0A2K2FPL1</accession>